<keyword evidence="4" id="KW-0804">Transcription</keyword>
<evidence type="ECO:0000256" key="6">
    <source>
        <dbReference type="SAM" id="MobiDB-lite"/>
    </source>
</evidence>
<evidence type="ECO:0000313" key="8">
    <source>
        <dbReference type="EMBL" id="RKP36271.1"/>
    </source>
</evidence>
<reference evidence="9" key="1">
    <citation type="journal article" date="2018" name="Nat. Microbiol.">
        <title>Leveraging single-cell genomics to expand the fungal tree of life.</title>
        <authorList>
            <person name="Ahrendt S.R."/>
            <person name="Quandt C.A."/>
            <person name="Ciobanu D."/>
            <person name="Clum A."/>
            <person name="Salamov A."/>
            <person name="Andreopoulos B."/>
            <person name="Cheng J.F."/>
            <person name="Woyke T."/>
            <person name="Pelin A."/>
            <person name="Henrissat B."/>
            <person name="Reynolds N.K."/>
            <person name="Benny G.L."/>
            <person name="Smith M.E."/>
            <person name="James T.Y."/>
            <person name="Grigoriev I.V."/>
        </authorList>
    </citation>
    <scope>NUCLEOTIDE SEQUENCE [LARGE SCALE GENOMIC DNA]</scope>
    <source>
        <strain evidence="9">RSA 468</strain>
    </source>
</reference>
<dbReference type="Pfam" id="PF00172">
    <property type="entry name" value="Zn_clus"/>
    <property type="match status" value="1"/>
</dbReference>
<keyword evidence="9" id="KW-1185">Reference proteome</keyword>
<accession>A0A4P9ZTU0</accession>
<dbReference type="AlphaFoldDB" id="A0A4P9ZTU0"/>
<dbReference type="SMART" id="SM00066">
    <property type="entry name" value="GAL4"/>
    <property type="match status" value="1"/>
</dbReference>
<proteinExistence type="predicted"/>
<dbReference type="PROSITE" id="PS00463">
    <property type="entry name" value="ZN2_CY6_FUNGAL_1"/>
    <property type="match status" value="1"/>
</dbReference>
<dbReference type="PANTHER" id="PTHR47540">
    <property type="entry name" value="THIAMINE REPRESSIBLE GENES REGULATORY PROTEIN THI5"/>
    <property type="match status" value="1"/>
</dbReference>
<dbReference type="GO" id="GO:0045944">
    <property type="term" value="P:positive regulation of transcription by RNA polymerase II"/>
    <property type="evidence" value="ECO:0007669"/>
    <property type="project" value="TreeGrafter"/>
</dbReference>
<dbReference type="SUPFAM" id="SSF57701">
    <property type="entry name" value="Zn2/Cys6 DNA-binding domain"/>
    <property type="match status" value="1"/>
</dbReference>
<dbReference type="EMBL" id="ML002685">
    <property type="protein sequence ID" value="RKP36271.1"/>
    <property type="molecule type" value="Genomic_DNA"/>
</dbReference>
<evidence type="ECO:0000256" key="4">
    <source>
        <dbReference type="ARBA" id="ARBA00023163"/>
    </source>
</evidence>
<evidence type="ECO:0000256" key="1">
    <source>
        <dbReference type="ARBA" id="ARBA00004123"/>
    </source>
</evidence>
<name>A0A4P9ZTU0_9FUNG</name>
<gene>
    <name evidence="8" type="ORF">BJ085DRAFT_28808</name>
</gene>
<evidence type="ECO:0000313" key="9">
    <source>
        <dbReference type="Proteomes" id="UP000268162"/>
    </source>
</evidence>
<dbReference type="PROSITE" id="PS50048">
    <property type="entry name" value="ZN2_CY6_FUNGAL_2"/>
    <property type="match status" value="1"/>
</dbReference>
<evidence type="ECO:0000256" key="3">
    <source>
        <dbReference type="ARBA" id="ARBA00023125"/>
    </source>
</evidence>
<dbReference type="GO" id="GO:0043565">
    <property type="term" value="F:sequence-specific DNA binding"/>
    <property type="evidence" value="ECO:0007669"/>
    <property type="project" value="TreeGrafter"/>
</dbReference>
<keyword evidence="3" id="KW-0238">DNA-binding</keyword>
<dbReference type="Gene3D" id="4.10.240.10">
    <property type="entry name" value="Zn(2)-C6 fungal-type DNA-binding domain"/>
    <property type="match status" value="1"/>
</dbReference>
<dbReference type="GO" id="GO:0000981">
    <property type="term" value="F:DNA-binding transcription factor activity, RNA polymerase II-specific"/>
    <property type="evidence" value="ECO:0007669"/>
    <property type="project" value="InterPro"/>
</dbReference>
<feature type="region of interest" description="Disordered" evidence="6">
    <location>
        <begin position="76"/>
        <end position="108"/>
    </location>
</feature>
<sequence length="444" mass="49278">MAQNKPPKLRRACDRCTEKKIKCDNQRPCAGCIRKNTPCHYSPAYKSTLKTIKVSQVNPGFNVLIQTTTSLQDSVPSLAAQPESSGLRPSPPPILAQRADLGSHNSLSPPVMGSSPNYRFQHYGLQNQRSLDASYAPGEYHNLALDGDRSSPPPAQIMALIELSGTIWIYINFRTFKFVTWRAEDDLIKCSDAPSLEHLAAIHDLMSCILSNGDQTQYNAYSGFAIKMATALNLRATDSPPPSEPEPPIVALNREIRRSLYWTMVHSRSLISLFSLIPLQVGLPSDGVQFVNLRRLESLARTCLTSGQDWSTIAPVIPTTPCSIFNCPESEQLMGLMGLVVEFIRKRYSCRLVSPAEECAKVEETLIRCYNNPLPSGADQPWCPPKPCDPEALGVELDFPGRGIKVAQRFYHEVFPLIRLLSPRVIRIGTGAVVELECHPYLVF</sequence>
<keyword evidence="5" id="KW-0539">Nucleus</keyword>
<dbReference type="GO" id="GO:0005634">
    <property type="term" value="C:nucleus"/>
    <property type="evidence" value="ECO:0007669"/>
    <property type="project" value="UniProtKB-SubCell"/>
</dbReference>
<evidence type="ECO:0000256" key="2">
    <source>
        <dbReference type="ARBA" id="ARBA00023015"/>
    </source>
</evidence>
<dbReference type="InterPro" id="IPR001138">
    <property type="entry name" value="Zn2Cys6_DnaBD"/>
</dbReference>
<keyword evidence="2" id="KW-0805">Transcription regulation</keyword>
<dbReference type="CDD" id="cd00067">
    <property type="entry name" value="GAL4"/>
    <property type="match status" value="1"/>
</dbReference>
<dbReference type="PANTHER" id="PTHR47540:SF2">
    <property type="entry name" value="ZN(II)2CYS6 TRANSCRIPTION FACTOR (EUROFUNG)"/>
    <property type="match status" value="1"/>
</dbReference>
<dbReference type="InterPro" id="IPR036864">
    <property type="entry name" value="Zn2-C6_fun-type_DNA-bd_sf"/>
</dbReference>
<dbReference type="Proteomes" id="UP000268162">
    <property type="component" value="Unassembled WGS sequence"/>
</dbReference>
<feature type="domain" description="Zn(2)-C6 fungal-type" evidence="7">
    <location>
        <begin position="12"/>
        <end position="41"/>
    </location>
</feature>
<evidence type="ECO:0000256" key="5">
    <source>
        <dbReference type="ARBA" id="ARBA00023242"/>
    </source>
</evidence>
<organism evidence="8 9">
    <name type="scientific">Dimargaris cristalligena</name>
    <dbReference type="NCBI Taxonomy" id="215637"/>
    <lineage>
        <taxon>Eukaryota</taxon>
        <taxon>Fungi</taxon>
        <taxon>Fungi incertae sedis</taxon>
        <taxon>Zoopagomycota</taxon>
        <taxon>Kickxellomycotina</taxon>
        <taxon>Dimargaritomycetes</taxon>
        <taxon>Dimargaritales</taxon>
        <taxon>Dimargaritaceae</taxon>
        <taxon>Dimargaris</taxon>
    </lineage>
</organism>
<dbReference type="InterPro" id="IPR051711">
    <property type="entry name" value="Stress_Response_Reg"/>
</dbReference>
<protein>
    <recommendedName>
        <fullName evidence="7">Zn(2)-C6 fungal-type domain-containing protein</fullName>
    </recommendedName>
</protein>
<comment type="subcellular location">
    <subcellularLocation>
        <location evidence="1">Nucleus</location>
    </subcellularLocation>
</comment>
<evidence type="ECO:0000259" key="7">
    <source>
        <dbReference type="PROSITE" id="PS50048"/>
    </source>
</evidence>
<dbReference type="GO" id="GO:0008270">
    <property type="term" value="F:zinc ion binding"/>
    <property type="evidence" value="ECO:0007669"/>
    <property type="project" value="InterPro"/>
</dbReference>